<keyword evidence="2" id="KW-1185">Reference proteome</keyword>
<dbReference type="Proteomes" id="UP001140234">
    <property type="component" value="Unassembled WGS sequence"/>
</dbReference>
<sequence>MSVTPDSVLHKTLHDRFHTTRSAGERAVLALALQALMEAQLRRQETLARVREVSAHIQRTEAQIARLHAHVFQMAGGAPDRCSISDIRILECLSGILAGHETRLRATKEELNSAEIRLANIVVAWATGKF</sequence>
<accession>A0ACC1K8E0</accession>
<evidence type="ECO:0000313" key="2">
    <source>
        <dbReference type="Proteomes" id="UP001140234"/>
    </source>
</evidence>
<evidence type="ECO:0000313" key="1">
    <source>
        <dbReference type="EMBL" id="KAJ2775679.1"/>
    </source>
</evidence>
<organism evidence="1 2">
    <name type="scientific">Coemansia nantahalensis</name>
    <dbReference type="NCBI Taxonomy" id="2789366"/>
    <lineage>
        <taxon>Eukaryota</taxon>
        <taxon>Fungi</taxon>
        <taxon>Fungi incertae sedis</taxon>
        <taxon>Zoopagomycota</taxon>
        <taxon>Kickxellomycotina</taxon>
        <taxon>Kickxellomycetes</taxon>
        <taxon>Kickxellales</taxon>
        <taxon>Kickxellaceae</taxon>
        <taxon>Coemansia</taxon>
    </lineage>
</organism>
<protein>
    <submittedName>
        <fullName evidence="1">Uncharacterized protein</fullName>
    </submittedName>
</protein>
<proteinExistence type="predicted"/>
<dbReference type="EMBL" id="JANBUJ010000004">
    <property type="protein sequence ID" value="KAJ2775679.1"/>
    <property type="molecule type" value="Genomic_DNA"/>
</dbReference>
<gene>
    <name evidence="1" type="ORF">IWQ57_000249</name>
</gene>
<name>A0ACC1K8E0_9FUNG</name>
<comment type="caution">
    <text evidence="1">The sequence shown here is derived from an EMBL/GenBank/DDBJ whole genome shotgun (WGS) entry which is preliminary data.</text>
</comment>
<reference evidence="1" key="1">
    <citation type="submission" date="2022-07" db="EMBL/GenBank/DDBJ databases">
        <title>Phylogenomic reconstructions and comparative analyses of Kickxellomycotina fungi.</title>
        <authorList>
            <person name="Reynolds N.K."/>
            <person name="Stajich J.E."/>
            <person name="Barry K."/>
            <person name="Grigoriev I.V."/>
            <person name="Crous P."/>
            <person name="Smith M.E."/>
        </authorList>
    </citation>
    <scope>NUCLEOTIDE SEQUENCE</scope>
    <source>
        <strain evidence="1">CBS 109366</strain>
    </source>
</reference>